<feature type="region of interest" description="Disordered" evidence="1">
    <location>
        <begin position="148"/>
        <end position="213"/>
    </location>
</feature>
<dbReference type="PANTHER" id="PTHR34193">
    <property type="entry name" value="OS11G0199801 PROTEIN"/>
    <property type="match status" value="1"/>
</dbReference>
<feature type="compositionally biased region" description="Polar residues" evidence="1">
    <location>
        <begin position="160"/>
        <end position="198"/>
    </location>
</feature>
<feature type="region of interest" description="Disordered" evidence="1">
    <location>
        <begin position="90"/>
        <end position="130"/>
    </location>
</feature>
<evidence type="ECO:0000313" key="3">
    <source>
        <dbReference type="Proteomes" id="UP000823388"/>
    </source>
</evidence>
<comment type="caution">
    <text evidence="2">The sequence shown here is derived from an EMBL/GenBank/DDBJ whole genome shotgun (WGS) entry which is preliminary data.</text>
</comment>
<dbReference type="PANTHER" id="PTHR34193:SF18">
    <property type="entry name" value="OS11G0199801 PROTEIN"/>
    <property type="match status" value="1"/>
</dbReference>
<dbReference type="AlphaFoldDB" id="A0A8T0RXX0"/>
<keyword evidence="3" id="KW-1185">Reference proteome</keyword>
<feature type="region of interest" description="Disordered" evidence="1">
    <location>
        <begin position="1"/>
        <end position="23"/>
    </location>
</feature>
<proteinExistence type="predicted"/>
<dbReference type="Proteomes" id="UP000823388">
    <property type="component" value="Chromosome 5N"/>
</dbReference>
<organism evidence="2 3">
    <name type="scientific">Panicum virgatum</name>
    <name type="common">Blackwell switchgrass</name>
    <dbReference type="NCBI Taxonomy" id="38727"/>
    <lineage>
        <taxon>Eukaryota</taxon>
        <taxon>Viridiplantae</taxon>
        <taxon>Streptophyta</taxon>
        <taxon>Embryophyta</taxon>
        <taxon>Tracheophyta</taxon>
        <taxon>Spermatophyta</taxon>
        <taxon>Magnoliopsida</taxon>
        <taxon>Liliopsida</taxon>
        <taxon>Poales</taxon>
        <taxon>Poaceae</taxon>
        <taxon>PACMAD clade</taxon>
        <taxon>Panicoideae</taxon>
        <taxon>Panicodae</taxon>
        <taxon>Paniceae</taxon>
        <taxon>Panicinae</taxon>
        <taxon>Panicum</taxon>
        <taxon>Panicum sect. Hiantes</taxon>
    </lineage>
</organism>
<gene>
    <name evidence="2" type="ORF">PVAP13_5NG589700</name>
</gene>
<sequence length="237" mass="26205">MAPTSTSVPEQQPFTFTSPVSSETHEDALDFDYESWIEQSKIANHCSDLWPDDAEAQAISRHHREMMLRAADSLPQEAYELSLRDLSELSLSGRPTTTDEPASSSSLRLSTARSRPSPSSTKPWRKKTPSMDGASFIIKLFMPSASRAAAGGGSRRRKSFSNSTVSLRENSASVVNDSSMENAASGRTRSDLSPTRSHSMPRKNHQDTTNRKSMGCYPFFNPIKYRLKREAGGRLGI</sequence>
<reference evidence="2" key="1">
    <citation type="submission" date="2020-05" db="EMBL/GenBank/DDBJ databases">
        <title>WGS assembly of Panicum virgatum.</title>
        <authorList>
            <person name="Lovell J.T."/>
            <person name="Jenkins J."/>
            <person name="Shu S."/>
            <person name="Juenger T.E."/>
            <person name="Schmutz J."/>
        </authorList>
    </citation>
    <scope>NUCLEOTIDE SEQUENCE</scope>
    <source>
        <strain evidence="2">AP13</strain>
    </source>
</reference>
<name>A0A8T0RXX0_PANVG</name>
<feature type="compositionally biased region" description="Low complexity" evidence="1">
    <location>
        <begin position="101"/>
        <end position="122"/>
    </location>
</feature>
<protein>
    <submittedName>
        <fullName evidence="2">Uncharacterized protein</fullName>
    </submittedName>
</protein>
<evidence type="ECO:0000256" key="1">
    <source>
        <dbReference type="SAM" id="MobiDB-lite"/>
    </source>
</evidence>
<feature type="compositionally biased region" description="Polar residues" evidence="1">
    <location>
        <begin position="1"/>
        <end position="22"/>
    </location>
</feature>
<dbReference type="EMBL" id="CM029046">
    <property type="protein sequence ID" value="KAG2591261.1"/>
    <property type="molecule type" value="Genomic_DNA"/>
</dbReference>
<accession>A0A8T0RXX0</accession>
<evidence type="ECO:0000313" key="2">
    <source>
        <dbReference type="EMBL" id="KAG2591261.1"/>
    </source>
</evidence>